<accession>A0A8J2NSC0</accession>
<keyword evidence="2" id="KW-1185">Reference proteome</keyword>
<name>A0A8J2NSC0_9HEXA</name>
<comment type="caution">
    <text evidence="1">The sequence shown here is derived from an EMBL/GenBank/DDBJ whole genome shotgun (WGS) entry which is preliminary data.</text>
</comment>
<dbReference type="AlphaFoldDB" id="A0A8J2NSC0"/>
<organism evidence="1 2">
    <name type="scientific">Allacma fusca</name>
    <dbReference type="NCBI Taxonomy" id="39272"/>
    <lineage>
        <taxon>Eukaryota</taxon>
        <taxon>Metazoa</taxon>
        <taxon>Ecdysozoa</taxon>
        <taxon>Arthropoda</taxon>
        <taxon>Hexapoda</taxon>
        <taxon>Collembola</taxon>
        <taxon>Symphypleona</taxon>
        <taxon>Sminthuridae</taxon>
        <taxon>Allacma</taxon>
    </lineage>
</organism>
<protein>
    <submittedName>
        <fullName evidence="1">Uncharacterized protein</fullName>
    </submittedName>
</protein>
<evidence type="ECO:0000313" key="1">
    <source>
        <dbReference type="EMBL" id="CAG7716657.1"/>
    </source>
</evidence>
<dbReference type="EMBL" id="CAJVCH010040172">
    <property type="protein sequence ID" value="CAG7716657.1"/>
    <property type="molecule type" value="Genomic_DNA"/>
</dbReference>
<evidence type="ECO:0000313" key="2">
    <source>
        <dbReference type="Proteomes" id="UP000708208"/>
    </source>
</evidence>
<reference evidence="1" key="1">
    <citation type="submission" date="2021-06" db="EMBL/GenBank/DDBJ databases">
        <authorList>
            <person name="Hodson N. C."/>
            <person name="Mongue J. A."/>
            <person name="Jaron S. K."/>
        </authorList>
    </citation>
    <scope>NUCLEOTIDE SEQUENCE</scope>
</reference>
<proteinExistence type="predicted"/>
<sequence length="69" mass="8016">MGDKDTTLKIDQNIFSKNIWIQCSKFSPVLVTTRLAGDFMEFSEIRLITKLKRTTIRSKVRRYSIDFGG</sequence>
<gene>
    <name evidence="1" type="ORF">AFUS01_LOCUS6155</name>
</gene>
<dbReference type="Proteomes" id="UP000708208">
    <property type="component" value="Unassembled WGS sequence"/>
</dbReference>